<accession>A0A6V8MDP7</accession>
<reference evidence="9" key="1">
    <citation type="submission" date="2020-06" db="EMBL/GenBank/DDBJ databases">
        <title>Draft genomic sequence of Geomonas sp. Red330.</title>
        <authorList>
            <person name="Itoh H."/>
            <person name="Zhenxing X."/>
            <person name="Ushijima N."/>
            <person name="Masuda Y."/>
            <person name="Shiratori Y."/>
            <person name="Senoo K."/>
        </authorList>
    </citation>
    <scope>NUCLEOTIDE SEQUENCE [LARGE SCALE GENOMIC DNA]</scope>
    <source>
        <strain evidence="9">Red330</strain>
    </source>
</reference>
<dbReference type="NCBIfam" id="TIGR02249">
    <property type="entry name" value="integrase_gron"/>
    <property type="match status" value="1"/>
</dbReference>
<dbReference type="Proteomes" id="UP000556026">
    <property type="component" value="Unassembled WGS sequence"/>
</dbReference>
<dbReference type="Gene3D" id="1.10.443.10">
    <property type="entry name" value="Intergrase catalytic core"/>
    <property type="match status" value="1"/>
</dbReference>
<dbReference type="SUPFAM" id="SSF56349">
    <property type="entry name" value="DNA breaking-rejoining enzymes"/>
    <property type="match status" value="1"/>
</dbReference>
<gene>
    <name evidence="8" type="ORF">GMST_04410</name>
</gene>
<evidence type="ECO:0000313" key="9">
    <source>
        <dbReference type="Proteomes" id="UP000556026"/>
    </source>
</evidence>
<dbReference type="Pfam" id="PF13495">
    <property type="entry name" value="Phage_int_SAM_4"/>
    <property type="match status" value="1"/>
</dbReference>
<dbReference type="PANTHER" id="PTHR30349">
    <property type="entry name" value="PHAGE INTEGRASE-RELATED"/>
    <property type="match status" value="1"/>
</dbReference>
<dbReference type="AlphaFoldDB" id="A0A6V8MDP7"/>
<evidence type="ECO:0000259" key="7">
    <source>
        <dbReference type="PROSITE" id="PS51900"/>
    </source>
</evidence>
<dbReference type="GO" id="GO:0006310">
    <property type="term" value="P:DNA recombination"/>
    <property type="evidence" value="ECO:0007669"/>
    <property type="project" value="UniProtKB-KW"/>
</dbReference>
<evidence type="ECO:0000256" key="3">
    <source>
        <dbReference type="ARBA" id="ARBA00023125"/>
    </source>
</evidence>
<keyword evidence="4" id="KW-0233">DNA recombination</keyword>
<dbReference type="InterPro" id="IPR010998">
    <property type="entry name" value="Integrase_recombinase_N"/>
</dbReference>
<dbReference type="InterPro" id="IPR050090">
    <property type="entry name" value="Tyrosine_recombinase_XerCD"/>
</dbReference>
<comment type="caution">
    <text evidence="8">The sequence shown here is derived from an EMBL/GenBank/DDBJ whole genome shotgun (WGS) entry which is preliminary data.</text>
</comment>
<dbReference type="InterPro" id="IPR004107">
    <property type="entry name" value="Integrase_SAM-like_N"/>
</dbReference>
<evidence type="ECO:0000256" key="2">
    <source>
        <dbReference type="ARBA" id="ARBA00022908"/>
    </source>
</evidence>
<dbReference type="InterPro" id="IPR011010">
    <property type="entry name" value="DNA_brk_join_enz"/>
</dbReference>
<evidence type="ECO:0000259" key="6">
    <source>
        <dbReference type="PROSITE" id="PS51898"/>
    </source>
</evidence>
<dbReference type="PROSITE" id="PS51900">
    <property type="entry name" value="CB"/>
    <property type="match status" value="1"/>
</dbReference>
<comment type="similarity">
    <text evidence="1">Belongs to the 'phage' integrase family.</text>
</comment>
<dbReference type="InterPro" id="IPR011946">
    <property type="entry name" value="Integrase_integron-type"/>
</dbReference>
<evidence type="ECO:0000256" key="5">
    <source>
        <dbReference type="PROSITE-ProRule" id="PRU01248"/>
    </source>
</evidence>
<dbReference type="InterPro" id="IPR013762">
    <property type="entry name" value="Integrase-like_cat_sf"/>
</dbReference>
<sequence length="352" mass="40116">MGPTAPTTPSETPKTAYPTSRYCEAGYAVTSASPEWDAVLATLADEIKLRHYSRRTLKTYANWTRNFQKFLKNKAPQDLCTEDVKAYLSFLAVKCQVAATTQNQAFNAQLFFYRHALKKEFGELREVPRAKMTSYLPTVLSRDEIDRILLHLSHPFRLVVELLFGCGLRKFEALCLRVGDFNFDTGLLTVHGKGRKDRPVPLPKSILGELQAQMSFLAQLHEKDLAAGYDGSFLEEHVEKKFPKAAKDFCQQWFFPQRSLTVIPETGERRRYHLHETHLEQAIGAAARKAKIPKRVSAHAFRHSFATHLLLANLDIRTIQQFLGHVRLETTMIYTHCVPSLSKKEPMSPLDL</sequence>
<dbReference type="Gene3D" id="1.10.150.130">
    <property type="match status" value="1"/>
</dbReference>
<keyword evidence="9" id="KW-1185">Reference proteome</keyword>
<dbReference type="PROSITE" id="PS51898">
    <property type="entry name" value="TYR_RECOMBINASE"/>
    <property type="match status" value="1"/>
</dbReference>
<dbReference type="InterPro" id="IPR002104">
    <property type="entry name" value="Integrase_catalytic"/>
</dbReference>
<evidence type="ECO:0000313" key="8">
    <source>
        <dbReference type="EMBL" id="GFO58116.1"/>
    </source>
</evidence>
<evidence type="ECO:0000256" key="4">
    <source>
        <dbReference type="ARBA" id="ARBA00023172"/>
    </source>
</evidence>
<dbReference type="GO" id="GO:0015074">
    <property type="term" value="P:DNA integration"/>
    <property type="evidence" value="ECO:0007669"/>
    <property type="project" value="UniProtKB-KW"/>
</dbReference>
<feature type="domain" description="Core-binding (CB)" evidence="7">
    <location>
        <begin position="34"/>
        <end position="117"/>
    </location>
</feature>
<feature type="domain" description="Tyr recombinase" evidence="6">
    <location>
        <begin position="135"/>
        <end position="348"/>
    </location>
</feature>
<proteinExistence type="inferred from homology"/>
<protein>
    <submittedName>
        <fullName evidence="8">Integron integrase</fullName>
    </submittedName>
</protein>
<organism evidence="8 9">
    <name type="scientific">Geomonas silvestris</name>
    <dbReference type="NCBI Taxonomy" id="2740184"/>
    <lineage>
        <taxon>Bacteria</taxon>
        <taxon>Pseudomonadati</taxon>
        <taxon>Thermodesulfobacteriota</taxon>
        <taxon>Desulfuromonadia</taxon>
        <taxon>Geobacterales</taxon>
        <taxon>Geobacteraceae</taxon>
        <taxon>Geomonas</taxon>
    </lineage>
</organism>
<dbReference type="Pfam" id="PF00589">
    <property type="entry name" value="Phage_integrase"/>
    <property type="match status" value="1"/>
</dbReference>
<dbReference type="InterPro" id="IPR044068">
    <property type="entry name" value="CB"/>
</dbReference>
<name>A0A6V8MDP7_9BACT</name>
<dbReference type="PANTHER" id="PTHR30349:SF64">
    <property type="entry name" value="PROPHAGE INTEGRASE INTD-RELATED"/>
    <property type="match status" value="1"/>
</dbReference>
<dbReference type="GO" id="GO:0003677">
    <property type="term" value="F:DNA binding"/>
    <property type="evidence" value="ECO:0007669"/>
    <property type="project" value="UniProtKB-UniRule"/>
</dbReference>
<keyword evidence="3 5" id="KW-0238">DNA-binding</keyword>
<dbReference type="EMBL" id="BLXX01000001">
    <property type="protein sequence ID" value="GFO58116.1"/>
    <property type="molecule type" value="Genomic_DNA"/>
</dbReference>
<keyword evidence="2" id="KW-0229">DNA integration</keyword>
<evidence type="ECO:0000256" key="1">
    <source>
        <dbReference type="ARBA" id="ARBA00008857"/>
    </source>
</evidence>